<dbReference type="HOGENOM" id="CLU_048246_2_1_4"/>
<gene>
    <name evidence="2" type="ORF">GJA_620</name>
</gene>
<proteinExistence type="predicted"/>
<dbReference type="Proteomes" id="UP000027604">
    <property type="component" value="Chromosome I"/>
</dbReference>
<feature type="domain" description="HDOD" evidence="1">
    <location>
        <begin position="79"/>
        <end position="271"/>
    </location>
</feature>
<dbReference type="PATRIC" id="fig|1349767.4.peg.2333"/>
<dbReference type="InterPro" id="IPR013976">
    <property type="entry name" value="HDOD"/>
</dbReference>
<dbReference type="eggNOG" id="COG1639">
    <property type="taxonomic scope" value="Bacteria"/>
</dbReference>
<protein>
    <submittedName>
        <fullName evidence="2">HDOD domain protein</fullName>
    </submittedName>
</protein>
<dbReference type="KEGG" id="jag:GJA_620"/>
<organism evidence="2 3">
    <name type="scientific">Janthinobacterium agaricidamnosum NBRC 102515 = DSM 9628</name>
    <dbReference type="NCBI Taxonomy" id="1349767"/>
    <lineage>
        <taxon>Bacteria</taxon>
        <taxon>Pseudomonadati</taxon>
        <taxon>Pseudomonadota</taxon>
        <taxon>Betaproteobacteria</taxon>
        <taxon>Burkholderiales</taxon>
        <taxon>Oxalobacteraceae</taxon>
        <taxon>Janthinobacterium</taxon>
    </lineage>
</organism>
<dbReference type="PANTHER" id="PTHR33525:SF6">
    <property type="entry name" value="HDOD DOMAIN-CONTAINING PROTEIN"/>
    <property type="match status" value="1"/>
</dbReference>
<keyword evidence="3" id="KW-1185">Reference proteome</keyword>
<dbReference type="InterPro" id="IPR052340">
    <property type="entry name" value="RNase_Y/CdgJ"/>
</dbReference>
<dbReference type="AlphaFoldDB" id="W0UXK1"/>
<evidence type="ECO:0000313" key="2">
    <source>
        <dbReference type="EMBL" id="CDG81279.1"/>
    </source>
</evidence>
<dbReference type="PANTHER" id="PTHR33525">
    <property type="match status" value="1"/>
</dbReference>
<dbReference type="EMBL" id="HG322949">
    <property type="protein sequence ID" value="CDG81279.1"/>
    <property type="molecule type" value="Genomic_DNA"/>
</dbReference>
<evidence type="ECO:0000259" key="1">
    <source>
        <dbReference type="PROSITE" id="PS51833"/>
    </source>
</evidence>
<dbReference type="SUPFAM" id="SSF109604">
    <property type="entry name" value="HD-domain/PDEase-like"/>
    <property type="match status" value="1"/>
</dbReference>
<dbReference type="STRING" id="1349767.GJA_620"/>
<name>W0UXK1_9BURK</name>
<dbReference type="Gene3D" id="1.10.3210.10">
    <property type="entry name" value="Hypothetical protein af1432"/>
    <property type="match status" value="1"/>
</dbReference>
<dbReference type="PROSITE" id="PS51833">
    <property type="entry name" value="HDOD"/>
    <property type="match status" value="1"/>
</dbReference>
<sequence length="342" mass="37696">MAIKSFFFKQISNNLTLLPLINGDNRSRIKQAGERFLLLRGMHTNSFYSKKIMTKAAGNAMAIAVDVDQVDALMRSIRIPPRPSLLVDLQRELAQQDPSPRRIAQIIGDDVGMSGALLKLANSPFYGAARKAKSVEQGINFLGINQCSALMTGLLARQAIDAESGALNHFWDTSAKRARAVVFISRKLRLAPPDIAHTFGLFCDIGVPLLMNRFTDYVHTFAAASNDPENAFTAVEDARHQTNHAAIGCLLARNWGLSADVSWAILLHHDYRVLEDSSTDDAIRSLVAASLLAEKGIQRYHGNSSSVEWDKGGDRACRHLGLTHEEATDLLDELHEMFDTDT</sequence>
<dbReference type="Pfam" id="PF08668">
    <property type="entry name" value="HDOD"/>
    <property type="match status" value="1"/>
</dbReference>
<evidence type="ECO:0000313" key="3">
    <source>
        <dbReference type="Proteomes" id="UP000027604"/>
    </source>
</evidence>
<reference evidence="2 3" key="1">
    <citation type="journal article" date="2015" name="Genome Announc.">
        <title>Genome Sequence of Mushroom Soft-Rot Pathogen Janthinobacterium agaricidamnosum.</title>
        <authorList>
            <person name="Graupner K."/>
            <person name="Lackner G."/>
            <person name="Hertweck C."/>
        </authorList>
    </citation>
    <scope>NUCLEOTIDE SEQUENCE [LARGE SCALE GENOMIC DNA]</scope>
    <source>
        <strain evidence="3">NBRC 102515 / DSM 9628</strain>
    </source>
</reference>
<accession>W0UXK1</accession>